<dbReference type="Pfam" id="PF00271">
    <property type="entry name" value="Helicase_C"/>
    <property type="match status" value="1"/>
</dbReference>
<dbReference type="InterPro" id="IPR014001">
    <property type="entry name" value="Helicase_ATP-bd"/>
</dbReference>
<dbReference type="InterPro" id="IPR000330">
    <property type="entry name" value="SNF2_N"/>
</dbReference>
<feature type="domain" description="Helicase C-terminal" evidence="10">
    <location>
        <begin position="431"/>
        <end position="599"/>
    </location>
</feature>
<dbReference type="InterPro" id="IPR044574">
    <property type="entry name" value="ARIP4-like"/>
</dbReference>
<proteinExistence type="inferred from homology"/>
<feature type="domain" description="Helicase ATP-binding" evidence="9">
    <location>
        <begin position="1"/>
        <end position="233"/>
    </location>
</feature>
<dbReference type="Gene3D" id="1.20.120.850">
    <property type="entry name" value="SWI2/SNF2 ATPases, N-terminal domain"/>
    <property type="match status" value="1"/>
</dbReference>
<dbReference type="PANTHER" id="PTHR45797:SF1">
    <property type="entry name" value="HELICASE ARIP4"/>
    <property type="match status" value="1"/>
</dbReference>
<evidence type="ECO:0000256" key="5">
    <source>
        <dbReference type="ARBA" id="ARBA00022806"/>
    </source>
</evidence>
<keyword evidence="8" id="KW-0539">Nucleus</keyword>
<dbReference type="PANTHER" id="PTHR45797">
    <property type="entry name" value="RAD54-LIKE"/>
    <property type="match status" value="1"/>
</dbReference>
<dbReference type="PROSITE" id="PS51194">
    <property type="entry name" value="HELICASE_CTER"/>
    <property type="match status" value="1"/>
</dbReference>
<dbReference type="SMART" id="SM00487">
    <property type="entry name" value="DEXDc"/>
    <property type="match status" value="1"/>
</dbReference>
<dbReference type="Gene3D" id="3.40.50.10810">
    <property type="entry name" value="Tandem AAA-ATPase domain"/>
    <property type="match status" value="2"/>
</dbReference>
<evidence type="ECO:0000256" key="2">
    <source>
        <dbReference type="ARBA" id="ARBA00007025"/>
    </source>
</evidence>
<dbReference type="Pfam" id="PF00176">
    <property type="entry name" value="SNF2-rel_dom"/>
    <property type="match status" value="1"/>
</dbReference>
<evidence type="ECO:0000256" key="4">
    <source>
        <dbReference type="ARBA" id="ARBA00022801"/>
    </source>
</evidence>
<dbReference type="RefSeq" id="XP_065656895.1">
    <property type="nucleotide sequence ID" value="XM_065800823.1"/>
</dbReference>
<evidence type="ECO:0000259" key="10">
    <source>
        <dbReference type="PROSITE" id="PS51194"/>
    </source>
</evidence>
<reference evidence="12" key="1">
    <citation type="submission" date="2025-08" db="UniProtKB">
        <authorList>
            <consortium name="RefSeq"/>
        </authorList>
    </citation>
    <scope>IDENTIFICATION</scope>
</reference>
<keyword evidence="4" id="KW-0378">Hydrolase</keyword>
<gene>
    <name evidence="12" type="primary">LOC100203008</name>
</gene>
<evidence type="ECO:0000313" key="12">
    <source>
        <dbReference type="RefSeq" id="XP_065656895.1"/>
    </source>
</evidence>
<keyword evidence="5 12" id="KW-0347">Helicase</keyword>
<keyword evidence="11" id="KW-1185">Reference proteome</keyword>
<dbReference type="GeneID" id="100203008"/>
<evidence type="ECO:0000256" key="7">
    <source>
        <dbReference type="ARBA" id="ARBA00023125"/>
    </source>
</evidence>
<dbReference type="InterPro" id="IPR001650">
    <property type="entry name" value="Helicase_C-like"/>
</dbReference>
<keyword evidence="7" id="KW-0238">DNA-binding</keyword>
<accession>A0ABM4C5P2</accession>
<comment type="similarity">
    <text evidence="2">Belongs to the SNF2/RAD54 helicase family.</text>
</comment>
<evidence type="ECO:0000259" key="9">
    <source>
        <dbReference type="PROSITE" id="PS51192"/>
    </source>
</evidence>
<evidence type="ECO:0000256" key="1">
    <source>
        <dbReference type="ARBA" id="ARBA00004123"/>
    </source>
</evidence>
<sequence length="995" mass="114297">MGLGKTIQTITFIDIFLRHTCATKVLCVVPVNTVQNWMNEFNMWMPPKPEKNSENFDISVKDLLDAMVEWVSSDNDIESWDMKAAQILPTDEDKNKNCTMFRDYKVYLIDSQKNLRARANFIGEWEKTGGVLLIGYEMYRSIALYSSKSKISKVKKGKGSSESVVFADLKRALCKPGPDLVICDEGHRIRNYQSGVSQALKSIKTRKRLVLTGYPLQNNLVEYWCMVDFVRPNYLGSRHEFSNMFERPIMNGQCFDSTEKDKHLMRQRAHVLYSLLKGFVQRRGHNVLKTALPPKEENVLVIRLSPVQKALYKKLIDTTLCYESMNPIKTFSLCVKIWNHPDILYKAVCANQQGKQLEILCDEDDIAVDDSIKMKRVNKPTHESINKLNEENKISSAMEDILQNLSSWAGPLFNSYMYVPGKLENSGKFLVLNKIIQESMARGDKMLIFSQSLLTLNSIEEFLQNIPIKNGSDHEKKYCWKKGRDYFRLDGSTSTLEREKLIRLFNSKDNKHTNIFLLSTRAGCLGINLIAANRVVVFDVSWNPCHDAQAVCRVYRYGQEKPCHIYRLVASNTMEKKIYYRQISKQGISDRVVDEQSLTENFSKREIQSLVEEEWCDEPVLDYSKSIPRYNDHILRNILRENPEWITELPFKHESLLINEDAGRLTAIEKQEAKRAYEKERSSQMNCRSFPLQPCFPSDSPIVPVRPFLWRPPIYQPLSNPSSVLIPEIYKDVLSSSNFMRQRMNSTNATKLSSNLLESSKSSSTNQDTLYGFSSSYPASSFGSLTDCTSTLPRHQKVIIHDTLLSKNLYSAEKEVSKTRDNYLASPINRSTFLKYSKKSPSHSLFDEEVLNADESIRNAMSSSPLFTASQDHYSRELNSLNWSDHGYNDTHRSDNIKNDLSVANLLNHSYSNSRFSRTLPQDMVSPDSRVFSDKAFCSNESQNSVPLKNIFDSIEVSRSTNQYKNICCSDERSNRHLLPFQTKVSCDEVIILDD</sequence>
<dbReference type="InterPro" id="IPR027417">
    <property type="entry name" value="P-loop_NTPase"/>
</dbReference>
<dbReference type="Proteomes" id="UP001652625">
    <property type="component" value="Chromosome 07"/>
</dbReference>
<dbReference type="SMART" id="SM00490">
    <property type="entry name" value="HELICc"/>
    <property type="match status" value="1"/>
</dbReference>
<dbReference type="SUPFAM" id="SSF52540">
    <property type="entry name" value="P-loop containing nucleoside triphosphate hydrolases"/>
    <property type="match status" value="2"/>
</dbReference>
<keyword evidence="3" id="KW-0547">Nucleotide-binding</keyword>
<dbReference type="InterPro" id="IPR038718">
    <property type="entry name" value="SNF2-like_sf"/>
</dbReference>
<protein>
    <submittedName>
        <fullName evidence="12">Helicase ARIP4 isoform X3</fullName>
    </submittedName>
</protein>
<keyword evidence="6" id="KW-0067">ATP-binding</keyword>
<dbReference type="InterPro" id="IPR049730">
    <property type="entry name" value="SNF2/RAD54-like_C"/>
</dbReference>
<evidence type="ECO:0000313" key="11">
    <source>
        <dbReference type="Proteomes" id="UP001652625"/>
    </source>
</evidence>
<dbReference type="Gene3D" id="3.40.50.300">
    <property type="entry name" value="P-loop containing nucleotide triphosphate hydrolases"/>
    <property type="match status" value="2"/>
</dbReference>
<evidence type="ECO:0000256" key="6">
    <source>
        <dbReference type="ARBA" id="ARBA00022840"/>
    </source>
</evidence>
<comment type="subcellular location">
    <subcellularLocation>
        <location evidence="1">Nucleus</location>
    </subcellularLocation>
</comment>
<organism evidence="11 12">
    <name type="scientific">Hydra vulgaris</name>
    <name type="common">Hydra</name>
    <name type="synonym">Hydra attenuata</name>
    <dbReference type="NCBI Taxonomy" id="6087"/>
    <lineage>
        <taxon>Eukaryota</taxon>
        <taxon>Metazoa</taxon>
        <taxon>Cnidaria</taxon>
        <taxon>Hydrozoa</taxon>
        <taxon>Hydroidolina</taxon>
        <taxon>Anthoathecata</taxon>
        <taxon>Aplanulata</taxon>
        <taxon>Hydridae</taxon>
        <taxon>Hydra</taxon>
    </lineage>
</organism>
<dbReference type="CDD" id="cd18793">
    <property type="entry name" value="SF2_C_SNF"/>
    <property type="match status" value="1"/>
</dbReference>
<dbReference type="GO" id="GO:0004386">
    <property type="term" value="F:helicase activity"/>
    <property type="evidence" value="ECO:0007669"/>
    <property type="project" value="UniProtKB-KW"/>
</dbReference>
<dbReference type="PROSITE" id="PS51192">
    <property type="entry name" value="HELICASE_ATP_BIND_1"/>
    <property type="match status" value="1"/>
</dbReference>
<name>A0ABM4C5P2_HYDVU</name>
<evidence type="ECO:0000256" key="3">
    <source>
        <dbReference type="ARBA" id="ARBA00022741"/>
    </source>
</evidence>
<evidence type="ECO:0000256" key="8">
    <source>
        <dbReference type="ARBA" id="ARBA00023242"/>
    </source>
</evidence>